<feature type="transmembrane region" description="Helical" evidence="1">
    <location>
        <begin position="111"/>
        <end position="129"/>
    </location>
</feature>
<dbReference type="Pfam" id="PF01569">
    <property type="entry name" value="PAP2"/>
    <property type="match status" value="1"/>
</dbReference>
<dbReference type="InterPro" id="IPR036938">
    <property type="entry name" value="PAP2/HPO_sf"/>
</dbReference>
<protein>
    <recommendedName>
        <fullName evidence="2">Phosphatidic acid phosphatase type 2/haloperoxidase domain-containing protein</fullName>
    </recommendedName>
</protein>
<dbReference type="InterPro" id="IPR000326">
    <property type="entry name" value="PAP2/HPO"/>
</dbReference>
<evidence type="ECO:0000259" key="2">
    <source>
        <dbReference type="SMART" id="SM00014"/>
    </source>
</evidence>
<dbReference type="AlphaFoldDB" id="A0A7R7HUR4"/>
<sequence length="249" mass="26942">MATHPATGRAGSGGRVLTGTRIRCQPRLRPAGWWVEAVLAVGFAALTVLLARPGPLTALDRWLRDLSDAHRPPAAYWLARAVNLLGNGGWVMSVVLLLAVLLAVRRRTVRPLLPPLAAAVASGVVLTVLKRVTARPAPHYFGPVPAFTVPGQESYPSGHLVNAVVWYGIAAALLAPYLPATARRLLRAGPPVLVCCSTIYLGFHWFSDDLAGLLLGALIYRVVCRVGWSSIPLPDLLERRPQPPERYWP</sequence>
<keyword evidence="1" id="KW-0472">Membrane</keyword>
<organism evidence="3 4">
    <name type="scientific">Actinocatenispora thailandica</name>
    <dbReference type="NCBI Taxonomy" id="227318"/>
    <lineage>
        <taxon>Bacteria</taxon>
        <taxon>Bacillati</taxon>
        <taxon>Actinomycetota</taxon>
        <taxon>Actinomycetes</taxon>
        <taxon>Micromonosporales</taxon>
        <taxon>Micromonosporaceae</taxon>
        <taxon>Actinocatenispora</taxon>
    </lineage>
</organism>
<evidence type="ECO:0000313" key="3">
    <source>
        <dbReference type="EMBL" id="BCJ32751.1"/>
    </source>
</evidence>
<dbReference type="SUPFAM" id="SSF48317">
    <property type="entry name" value="Acid phosphatase/Vanadium-dependent haloperoxidase"/>
    <property type="match status" value="1"/>
</dbReference>
<proteinExistence type="predicted"/>
<keyword evidence="1" id="KW-0812">Transmembrane</keyword>
<accession>A0A7R7HUR4</accession>
<name>A0A7R7HUR4_9ACTN</name>
<evidence type="ECO:0000313" key="4">
    <source>
        <dbReference type="Proteomes" id="UP000611640"/>
    </source>
</evidence>
<dbReference type="Gene3D" id="1.20.144.10">
    <property type="entry name" value="Phosphatidic acid phosphatase type 2/haloperoxidase"/>
    <property type="match status" value="1"/>
</dbReference>
<feature type="domain" description="Phosphatidic acid phosphatase type 2/haloperoxidase" evidence="2">
    <location>
        <begin position="112"/>
        <end position="224"/>
    </location>
</feature>
<gene>
    <name evidence="3" type="ORF">Athai_02540</name>
</gene>
<feature type="transmembrane region" description="Helical" evidence="1">
    <location>
        <begin position="160"/>
        <end position="178"/>
    </location>
</feature>
<feature type="transmembrane region" description="Helical" evidence="1">
    <location>
        <begin position="84"/>
        <end position="104"/>
    </location>
</feature>
<dbReference type="PANTHER" id="PTHR14969:SF13">
    <property type="entry name" value="AT30094P"/>
    <property type="match status" value="1"/>
</dbReference>
<dbReference type="SMART" id="SM00014">
    <property type="entry name" value="acidPPc"/>
    <property type="match status" value="1"/>
</dbReference>
<dbReference type="KEGG" id="atl:Athai_02540"/>
<evidence type="ECO:0000256" key="1">
    <source>
        <dbReference type="SAM" id="Phobius"/>
    </source>
</evidence>
<reference evidence="3 4" key="1">
    <citation type="submission" date="2020-08" db="EMBL/GenBank/DDBJ databases">
        <title>Whole genome shotgun sequence of Actinocatenispora thailandica NBRC 105041.</title>
        <authorList>
            <person name="Komaki H."/>
            <person name="Tamura T."/>
        </authorList>
    </citation>
    <scope>NUCLEOTIDE SEQUENCE [LARGE SCALE GENOMIC DNA]</scope>
    <source>
        <strain evidence="3 4">NBRC 105041</strain>
    </source>
</reference>
<dbReference type="PANTHER" id="PTHR14969">
    <property type="entry name" value="SPHINGOSINE-1-PHOSPHATE PHOSPHOHYDROLASE"/>
    <property type="match status" value="1"/>
</dbReference>
<dbReference type="RefSeq" id="WP_239156641.1">
    <property type="nucleotide sequence ID" value="NZ_AP023355.1"/>
</dbReference>
<keyword evidence="4" id="KW-1185">Reference proteome</keyword>
<dbReference type="EMBL" id="AP023355">
    <property type="protein sequence ID" value="BCJ32751.1"/>
    <property type="molecule type" value="Genomic_DNA"/>
</dbReference>
<dbReference type="Proteomes" id="UP000611640">
    <property type="component" value="Chromosome"/>
</dbReference>
<feature type="transmembrane region" description="Helical" evidence="1">
    <location>
        <begin position="185"/>
        <end position="206"/>
    </location>
</feature>
<keyword evidence="1" id="KW-1133">Transmembrane helix</keyword>
<feature type="transmembrane region" description="Helical" evidence="1">
    <location>
        <begin position="31"/>
        <end position="51"/>
    </location>
</feature>